<evidence type="ECO:0000313" key="1">
    <source>
        <dbReference type="EMBL" id="CAI0423938.1"/>
    </source>
</evidence>
<protein>
    <submittedName>
        <fullName evidence="1">Uncharacterized protein</fullName>
    </submittedName>
</protein>
<evidence type="ECO:0000313" key="2">
    <source>
        <dbReference type="Proteomes" id="UP001154282"/>
    </source>
</evidence>
<sequence length="76" mass="8696">PRWNNSLFPNPKIAAGETSNTLENPWSLPLLHRSLRFETRPLLADRFNHHPCLPFYLDEPPSPARISVKSLCFSIA</sequence>
<accession>A0AAV0KP29</accession>
<feature type="non-terminal residue" evidence="1">
    <location>
        <position position="1"/>
    </location>
</feature>
<reference evidence="1" key="1">
    <citation type="submission" date="2022-08" db="EMBL/GenBank/DDBJ databases">
        <authorList>
            <person name="Gutierrez-Valencia J."/>
        </authorList>
    </citation>
    <scope>NUCLEOTIDE SEQUENCE</scope>
</reference>
<dbReference type="AlphaFoldDB" id="A0AAV0KP29"/>
<name>A0AAV0KP29_9ROSI</name>
<keyword evidence="2" id="KW-1185">Reference proteome</keyword>
<proteinExistence type="predicted"/>
<dbReference type="Proteomes" id="UP001154282">
    <property type="component" value="Unassembled WGS sequence"/>
</dbReference>
<gene>
    <name evidence="1" type="ORF">LITE_LOCUS19721</name>
</gene>
<comment type="caution">
    <text evidence="1">The sequence shown here is derived from an EMBL/GenBank/DDBJ whole genome shotgun (WGS) entry which is preliminary data.</text>
</comment>
<dbReference type="EMBL" id="CAMGYJ010000005">
    <property type="protein sequence ID" value="CAI0423938.1"/>
    <property type="molecule type" value="Genomic_DNA"/>
</dbReference>
<organism evidence="1 2">
    <name type="scientific">Linum tenue</name>
    <dbReference type="NCBI Taxonomy" id="586396"/>
    <lineage>
        <taxon>Eukaryota</taxon>
        <taxon>Viridiplantae</taxon>
        <taxon>Streptophyta</taxon>
        <taxon>Embryophyta</taxon>
        <taxon>Tracheophyta</taxon>
        <taxon>Spermatophyta</taxon>
        <taxon>Magnoliopsida</taxon>
        <taxon>eudicotyledons</taxon>
        <taxon>Gunneridae</taxon>
        <taxon>Pentapetalae</taxon>
        <taxon>rosids</taxon>
        <taxon>fabids</taxon>
        <taxon>Malpighiales</taxon>
        <taxon>Linaceae</taxon>
        <taxon>Linum</taxon>
    </lineage>
</organism>